<accession>A0ABT0NAR3</accession>
<evidence type="ECO:0000256" key="3">
    <source>
        <dbReference type="ARBA" id="ARBA00022723"/>
    </source>
</evidence>
<evidence type="ECO:0000256" key="6">
    <source>
        <dbReference type="ARBA" id="ARBA00023004"/>
    </source>
</evidence>
<sequence>MKPEVQYGFYLDTTKCTGCKTCHVACKDRMVGSQRGQGEGGKDEGAKGISAMKGVLWRRVYEYGGGEWKTNEDGTFEQDVFAYYMSIGCNHCNEPACVKYCPTGAMHKRKEDGLVHVNQELCIGCESCACACPYDAPQLDPERKVMTKCDGCFERLAVGRQPICVESCPLRALDFDTMDKLQAKYGKGDGHIAPLPSPEITKPNLIIKANRHGRPVKETIGICYGEPWPVGSEPKLNLVEGSILNPAEV</sequence>
<keyword evidence="5" id="KW-0249">Electron transport</keyword>
<comment type="caution">
    <text evidence="9">The sequence shown here is derived from an EMBL/GenBank/DDBJ whole genome shotgun (WGS) entry which is preliminary data.</text>
</comment>
<keyword evidence="4" id="KW-0677">Repeat</keyword>
<evidence type="ECO:0000313" key="9">
    <source>
        <dbReference type="EMBL" id="MCL2915230.1"/>
    </source>
</evidence>
<keyword evidence="6" id="KW-0408">Iron</keyword>
<dbReference type="PROSITE" id="PS51379">
    <property type="entry name" value="4FE4S_FER_2"/>
    <property type="match status" value="3"/>
</dbReference>
<dbReference type="Gene3D" id="3.30.70.20">
    <property type="match status" value="2"/>
</dbReference>
<dbReference type="EMBL" id="JAKIKT010000006">
    <property type="protein sequence ID" value="MCL2915230.1"/>
    <property type="molecule type" value="Genomic_DNA"/>
</dbReference>
<keyword evidence="10" id="KW-1185">Reference proteome</keyword>
<evidence type="ECO:0000256" key="2">
    <source>
        <dbReference type="ARBA" id="ARBA00022485"/>
    </source>
</evidence>
<dbReference type="InterPro" id="IPR017900">
    <property type="entry name" value="4Fe4S_Fe_S_CS"/>
</dbReference>
<evidence type="ECO:0000259" key="8">
    <source>
        <dbReference type="PROSITE" id="PS51379"/>
    </source>
</evidence>
<keyword evidence="7" id="KW-0411">Iron-sulfur</keyword>
<organism evidence="9 10">
    <name type="scientific">Shewanella corallii</name>
    <dbReference type="NCBI Taxonomy" id="560080"/>
    <lineage>
        <taxon>Bacteria</taxon>
        <taxon>Pseudomonadati</taxon>
        <taxon>Pseudomonadota</taxon>
        <taxon>Gammaproteobacteria</taxon>
        <taxon>Alteromonadales</taxon>
        <taxon>Shewanellaceae</taxon>
        <taxon>Shewanella</taxon>
    </lineage>
</organism>
<gene>
    <name evidence="9" type="ORF">L2725_15830</name>
</gene>
<evidence type="ECO:0000256" key="1">
    <source>
        <dbReference type="ARBA" id="ARBA00022448"/>
    </source>
</evidence>
<name>A0ABT0NAR3_9GAMM</name>
<feature type="domain" description="4Fe-4S ferredoxin-type" evidence="8">
    <location>
        <begin position="79"/>
        <end position="111"/>
    </location>
</feature>
<evidence type="ECO:0000256" key="5">
    <source>
        <dbReference type="ARBA" id="ARBA00022982"/>
    </source>
</evidence>
<dbReference type="InterPro" id="IPR050954">
    <property type="entry name" value="ET_IronSulfur_Cluster-Binding"/>
</dbReference>
<dbReference type="SUPFAM" id="SSF54862">
    <property type="entry name" value="4Fe-4S ferredoxins"/>
    <property type="match status" value="1"/>
</dbReference>
<feature type="domain" description="4Fe-4S ferredoxin-type" evidence="8">
    <location>
        <begin position="7"/>
        <end position="36"/>
    </location>
</feature>
<evidence type="ECO:0000313" key="10">
    <source>
        <dbReference type="Proteomes" id="UP001202831"/>
    </source>
</evidence>
<keyword evidence="3" id="KW-0479">Metal-binding</keyword>
<dbReference type="RefSeq" id="WP_249249811.1">
    <property type="nucleotide sequence ID" value="NZ_JAKIKT010000006.1"/>
</dbReference>
<keyword evidence="1" id="KW-0813">Transport</keyword>
<evidence type="ECO:0000256" key="4">
    <source>
        <dbReference type="ARBA" id="ARBA00022737"/>
    </source>
</evidence>
<dbReference type="PANTHER" id="PTHR43177">
    <property type="entry name" value="PROTEIN NRFC"/>
    <property type="match status" value="1"/>
</dbReference>
<dbReference type="PROSITE" id="PS00198">
    <property type="entry name" value="4FE4S_FER_1"/>
    <property type="match status" value="1"/>
</dbReference>
<dbReference type="CDD" id="cd16371">
    <property type="entry name" value="DMSOR_beta_like"/>
    <property type="match status" value="1"/>
</dbReference>
<protein>
    <submittedName>
        <fullName evidence="9">4Fe-4S binding protein</fullName>
    </submittedName>
</protein>
<dbReference type="Proteomes" id="UP001202831">
    <property type="component" value="Unassembled WGS sequence"/>
</dbReference>
<dbReference type="InterPro" id="IPR017896">
    <property type="entry name" value="4Fe4S_Fe-S-bd"/>
</dbReference>
<feature type="domain" description="4Fe-4S ferredoxin-type" evidence="8">
    <location>
        <begin position="113"/>
        <end position="142"/>
    </location>
</feature>
<evidence type="ECO:0000256" key="7">
    <source>
        <dbReference type="ARBA" id="ARBA00023014"/>
    </source>
</evidence>
<dbReference type="PANTHER" id="PTHR43177:SF5">
    <property type="entry name" value="ANAEROBIC DIMETHYL SULFOXIDE REDUCTASE CHAIN B-RELATED"/>
    <property type="match status" value="1"/>
</dbReference>
<reference evidence="9 10" key="1">
    <citation type="submission" date="2022-01" db="EMBL/GenBank/DDBJ databases">
        <title>Whole genome-based taxonomy of the Shewanellaceae.</title>
        <authorList>
            <person name="Martin-Rodriguez A.J."/>
        </authorList>
    </citation>
    <scope>NUCLEOTIDE SEQUENCE [LARGE SCALE GENOMIC DNA]</scope>
    <source>
        <strain evidence="9 10">DSM 21332</strain>
    </source>
</reference>
<keyword evidence="2" id="KW-0004">4Fe-4S</keyword>
<proteinExistence type="predicted"/>
<dbReference type="Pfam" id="PF13247">
    <property type="entry name" value="Fer4_11"/>
    <property type="match status" value="1"/>
</dbReference>